<evidence type="ECO:0000313" key="6">
    <source>
        <dbReference type="Proteomes" id="UP001475781"/>
    </source>
</evidence>
<protein>
    <submittedName>
        <fullName evidence="5">HipA domain-containing protein</fullName>
    </submittedName>
</protein>
<keyword evidence="6" id="KW-1185">Reference proteome</keyword>
<dbReference type="Pfam" id="PF07804">
    <property type="entry name" value="HipA_C"/>
    <property type="match status" value="1"/>
</dbReference>
<evidence type="ECO:0000256" key="2">
    <source>
        <dbReference type="ARBA" id="ARBA00022679"/>
    </source>
</evidence>
<dbReference type="InterPro" id="IPR016869">
    <property type="entry name" value="UCP028135_HipA-like"/>
</dbReference>
<feature type="domain" description="HipA-like C-terminal" evidence="4">
    <location>
        <begin position="180"/>
        <end position="372"/>
    </location>
</feature>
<dbReference type="PANTHER" id="PTHR37419">
    <property type="entry name" value="SERINE/THREONINE-PROTEIN KINASE TOXIN HIPA"/>
    <property type="match status" value="1"/>
</dbReference>
<dbReference type="InterPro" id="IPR012893">
    <property type="entry name" value="HipA-like_C"/>
</dbReference>
<dbReference type="EMBL" id="CP101118">
    <property type="protein sequence ID" value="WZF87679.1"/>
    <property type="molecule type" value="Genomic_DNA"/>
</dbReference>
<reference evidence="5 6" key="1">
    <citation type="submission" date="2022-07" db="EMBL/GenBank/DDBJ databases">
        <title>A copper resistant bacterium isolated from sediment samples of deep sea hydrothermal areas.</title>
        <authorList>
            <person name="Zeng X."/>
        </authorList>
    </citation>
    <scope>NUCLEOTIDE SEQUENCE [LARGE SCALE GENOMIC DNA]</scope>
    <source>
        <strain evidence="6">CuT 6</strain>
    </source>
</reference>
<comment type="similarity">
    <text evidence="1">Belongs to the HipA Ser/Thr kinase family.</text>
</comment>
<dbReference type="InterPro" id="IPR052028">
    <property type="entry name" value="HipA_Ser/Thr_kinase"/>
</dbReference>
<dbReference type="PIRSF" id="PIRSF028135">
    <property type="entry name" value="UCP028135_HipA-like"/>
    <property type="match status" value="1"/>
</dbReference>
<keyword evidence="2" id="KW-0808">Transferase</keyword>
<evidence type="ECO:0000313" key="5">
    <source>
        <dbReference type="EMBL" id="WZF87679.1"/>
    </source>
</evidence>
<sequence>MAMQSEQKILTLQVYWNYQWHDAGTVRFPNPKTGLTGDMAFTYNGKYVNAVTTAKEGLSFRDERAIGHHVPGHLMKRYPREPVAPVLRDIIPQGAGRRYLLRHWDVTGDPGPSVDFKLLSEGCIAPIGNLRIKEAAEAFEAQVKDTKVISFTQDDISDRDEYLLEYANQLGVVIGGATGAGGDAPKLLVVEDRDGRFYLEGTLPELEIANHWLVKFPRGRMMPEDQDILRAEGIFYEALDQLGQNTIRGAHVVEGRVPALWLPRFDREVAPGGVRRYGVESMYSLNKMIGDGARMEHPDVIVRLREAITHPPEFDTTLCEYLVRDVINYTFGNSDNHGRNTALIKRDGRISLSPAYDLAPMVLDKEAIARTTVWPQEYQHSVYEPNYHKIIRDFAENPDITRARFIAELEKLAGLKKKVVDLGAPGRVLEHKNIVFERPERFLETLKTEAGGDDAQNATKG</sequence>
<evidence type="ECO:0000259" key="4">
    <source>
        <dbReference type="Pfam" id="PF07804"/>
    </source>
</evidence>
<accession>A0ABZ2VYX9</accession>
<gene>
    <name evidence="5" type="ORF">NLK58_15220</name>
</gene>
<evidence type="ECO:0000256" key="1">
    <source>
        <dbReference type="ARBA" id="ARBA00010164"/>
    </source>
</evidence>
<organism evidence="5 6">
    <name type="scientific">Marinobacter metalliresistant</name>
    <dbReference type="NCBI Taxonomy" id="2961995"/>
    <lineage>
        <taxon>Bacteria</taxon>
        <taxon>Pseudomonadati</taxon>
        <taxon>Pseudomonadota</taxon>
        <taxon>Gammaproteobacteria</taxon>
        <taxon>Pseudomonadales</taxon>
        <taxon>Marinobacteraceae</taxon>
        <taxon>Marinobacter</taxon>
    </lineage>
</organism>
<dbReference type="RefSeq" id="WP_117619310.1">
    <property type="nucleotide sequence ID" value="NZ_CP101118.1"/>
</dbReference>
<dbReference type="Proteomes" id="UP001475781">
    <property type="component" value="Chromosome"/>
</dbReference>
<proteinExistence type="inferred from homology"/>
<evidence type="ECO:0000256" key="3">
    <source>
        <dbReference type="ARBA" id="ARBA00022777"/>
    </source>
</evidence>
<keyword evidence="3" id="KW-0418">Kinase</keyword>
<dbReference type="PANTHER" id="PTHR37419:SF8">
    <property type="entry name" value="TOXIN YJJJ"/>
    <property type="match status" value="1"/>
</dbReference>
<name>A0ABZ2VYX9_9GAMM</name>